<feature type="region of interest" description="Disordered" evidence="1">
    <location>
        <begin position="111"/>
        <end position="141"/>
    </location>
</feature>
<sequence length="141" mass="15517">MQKMHHFGWDSVRNSVTAPDEWWENKQLENPQYGKFRNKGLPFARKLTELFKGAMAIGEFAWAPSCGILPNGHGGDDNDGYHPCLDSMQEASGDSEDTSVGATNEFADIDINASQGTVSQGVGSQKSGDKTKRELVLLKRK</sequence>
<evidence type="ECO:0000313" key="3">
    <source>
        <dbReference type="Proteomes" id="UP001372338"/>
    </source>
</evidence>
<dbReference type="Proteomes" id="UP001372338">
    <property type="component" value="Unassembled WGS sequence"/>
</dbReference>
<reference evidence="2 3" key="1">
    <citation type="submission" date="2024-01" db="EMBL/GenBank/DDBJ databases">
        <title>The genomes of 5 underutilized Papilionoideae crops provide insights into root nodulation and disease resistanc.</title>
        <authorList>
            <person name="Yuan L."/>
        </authorList>
    </citation>
    <scope>NUCLEOTIDE SEQUENCE [LARGE SCALE GENOMIC DNA]</scope>
    <source>
        <strain evidence="2">ZHUSHIDOU_FW_LH</strain>
        <tissue evidence="2">Leaf</tissue>
    </source>
</reference>
<evidence type="ECO:0000313" key="2">
    <source>
        <dbReference type="EMBL" id="KAK7268138.1"/>
    </source>
</evidence>
<gene>
    <name evidence="2" type="ORF">RIF29_20825</name>
</gene>
<dbReference type="AlphaFoldDB" id="A0AAN9F687"/>
<feature type="compositionally biased region" description="Polar residues" evidence="1">
    <location>
        <begin position="112"/>
        <end position="126"/>
    </location>
</feature>
<protein>
    <recommendedName>
        <fullName evidence="4">Myb/SANT-like domain-containing protein</fullName>
    </recommendedName>
</protein>
<organism evidence="2 3">
    <name type="scientific">Crotalaria pallida</name>
    <name type="common">Smooth rattlebox</name>
    <name type="synonym">Crotalaria striata</name>
    <dbReference type="NCBI Taxonomy" id="3830"/>
    <lineage>
        <taxon>Eukaryota</taxon>
        <taxon>Viridiplantae</taxon>
        <taxon>Streptophyta</taxon>
        <taxon>Embryophyta</taxon>
        <taxon>Tracheophyta</taxon>
        <taxon>Spermatophyta</taxon>
        <taxon>Magnoliopsida</taxon>
        <taxon>eudicotyledons</taxon>
        <taxon>Gunneridae</taxon>
        <taxon>Pentapetalae</taxon>
        <taxon>rosids</taxon>
        <taxon>fabids</taxon>
        <taxon>Fabales</taxon>
        <taxon>Fabaceae</taxon>
        <taxon>Papilionoideae</taxon>
        <taxon>50 kb inversion clade</taxon>
        <taxon>genistoids sensu lato</taxon>
        <taxon>core genistoids</taxon>
        <taxon>Crotalarieae</taxon>
        <taxon>Crotalaria</taxon>
    </lineage>
</organism>
<name>A0AAN9F687_CROPI</name>
<evidence type="ECO:0008006" key="4">
    <source>
        <dbReference type="Google" id="ProtNLM"/>
    </source>
</evidence>
<dbReference type="PANTHER" id="PTHR31704:SF49">
    <property type="entry name" value="MYB_SANT-LIKE DOMAIN-CONTAINING PROTEIN"/>
    <property type="match status" value="1"/>
</dbReference>
<dbReference type="PANTHER" id="PTHR31704">
    <property type="entry name" value="MYB/SANT-LIKE DNA-BINDING DOMAIN PROTEIN-RELATED"/>
    <property type="match status" value="1"/>
</dbReference>
<keyword evidence="3" id="KW-1185">Reference proteome</keyword>
<dbReference type="EMBL" id="JAYWIO010000004">
    <property type="protein sequence ID" value="KAK7268138.1"/>
    <property type="molecule type" value="Genomic_DNA"/>
</dbReference>
<proteinExistence type="predicted"/>
<comment type="caution">
    <text evidence="2">The sequence shown here is derived from an EMBL/GenBank/DDBJ whole genome shotgun (WGS) entry which is preliminary data.</text>
</comment>
<feature type="compositionally biased region" description="Basic and acidic residues" evidence="1">
    <location>
        <begin position="127"/>
        <end position="141"/>
    </location>
</feature>
<accession>A0AAN9F687</accession>
<evidence type="ECO:0000256" key="1">
    <source>
        <dbReference type="SAM" id="MobiDB-lite"/>
    </source>
</evidence>